<keyword evidence="4" id="KW-1185">Reference proteome</keyword>
<dbReference type="PRINTS" id="PR00081">
    <property type="entry name" value="GDHRDH"/>
</dbReference>
<organism evidence="3 4">
    <name type="scientific">Acuticoccus mangrovi</name>
    <dbReference type="NCBI Taxonomy" id="2796142"/>
    <lineage>
        <taxon>Bacteria</taxon>
        <taxon>Pseudomonadati</taxon>
        <taxon>Pseudomonadota</taxon>
        <taxon>Alphaproteobacteria</taxon>
        <taxon>Hyphomicrobiales</taxon>
        <taxon>Amorphaceae</taxon>
        <taxon>Acuticoccus</taxon>
    </lineage>
</organism>
<dbReference type="EMBL" id="JAEKJA010000006">
    <property type="protein sequence ID" value="MBJ3775854.1"/>
    <property type="molecule type" value="Genomic_DNA"/>
</dbReference>
<proteinExistence type="inferred from homology"/>
<dbReference type="SUPFAM" id="SSF51735">
    <property type="entry name" value="NAD(P)-binding Rossmann-fold domains"/>
    <property type="match status" value="1"/>
</dbReference>
<dbReference type="PANTHER" id="PTHR42760:SF133">
    <property type="entry name" value="3-OXOACYL-[ACYL-CARRIER-PROTEIN] REDUCTASE"/>
    <property type="match status" value="1"/>
</dbReference>
<dbReference type="AlphaFoldDB" id="A0A934IQQ1"/>
<dbReference type="GO" id="GO:0016616">
    <property type="term" value="F:oxidoreductase activity, acting on the CH-OH group of donors, NAD or NADP as acceptor"/>
    <property type="evidence" value="ECO:0007669"/>
    <property type="project" value="TreeGrafter"/>
</dbReference>
<evidence type="ECO:0000313" key="3">
    <source>
        <dbReference type="EMBL" id="MBJ3775854.1"/>
    </source>
</evidence>
<keyword evidence="2" id="KW-0560">Oxidoreductase</keyword>
<sequence>MSRAASGLAGKTAVVTGAAHGIGRRVAMELLAEGCNVAILDVDEAAVRATAAELGVSAVAADISDAAAVEVAAAELGATLGAVDILVNSAGVCLLGPLLEMPREEWDLTFAVNVNGLFNMCRAIVPGMVARRQGAVVNVASWMGKQGVGAYGAYCASKFAVVSMTQTLSHEVGPSGVRVNAVAPGLIVETKMRDDSEKLRKAQGLPLAADRAGDIPLRRPGYPVDVANAIVFLASDHAAYVTGETINVTGGMWND</sequence>
<evidence type="ECO:0000256" key="1">
    <source>
        <dbReference type="ARBA" id="ARBA00006484"/>
    </source>
</evidence>
<dbReference type="PROSITE" id="PS00061">
    <property type="entry name" value="ADH_SHORT"/>
    <property type="match status" value="1"/>
</dbReference>
<dbReference type="Gene3D" id="3.40.50.720">
    <property type="entry name" value="NAD(P)-binding Rossmann-like Domain"/>
    <property type="match status" value="1"/>
</dbReference>
<accession>A0A934IQQ1</accession>
<dbReference type="CDD" id="cd05233">
    <property type="entry name" value="SDR_c"/>
    <property type="match status" value="1"/>
</dbReference>
<comment type="similarity">
    <text evidence="1">Belongs to the short-chain dehydrogenases/reductases (SDR) family.</text>
</comment>
<dbReference type="FunFam" id="3.40.50.720:FF:000084">
    <property type="entry name" value="Short-chain dehydrogenase reductase"/>
    <property type="match status" value="1"/>
</dbReference>
<dbReference type="RefSeq" id="WP_198881747.1">
    <property type="nucleotide sequence ID" value="NZ_JAEKJA010000006.1"/>
</dbReference>
<protein>
    <submittedName>
        <fullName evidence="3">SDR family oxidoreductase</fullName>
    </submittedName>
</protein>
<gene>
    <name evidence="3" type="ORF">JCR33_09165</name>
</gene>
<dbReference type="InterPro" id="IPR020904">
    <property type="entry name" value="Sc_DH/Rdtase_CS"/>
</dbReference>
<comment type="caution">
    <text evidence="3">The sequence shown here is derived from an EMBL/GenBank/DDBJ whole genome shotgun (WGS) entry which is preliminary data.</text>
</comment>
<evidence type="ECO:0000313" key="4">
    <source>
        <dbReference type="Proteomes" id="UP000609531"/>
    </source>
</evidence>
<dbReference type="InterPro" id="IPR002347">
    <property type="entry name" value="SDR_fam"/>
</dbReference>
<name>A0A934IQQ1_9HYPH</name>
<dbReference type="PRINTS" id="PR00080">
    <property type="entry name" value="SDRFAMILY"/>
</dbReference>
<dbReference type="InterPro" id="IPR036291">
    <property type="entry name" value="NAD(P)-bd_dom_sf"/>
</dbReference>
<reference evidence="3" key="1">
    <citation type="submission" date="2020-12" db="EMBL/GenBank/DDBJ databases">
        <title>Bacterial taxonomy.</title>
        <authorList>
            <person name="Pan X."/>
        </authorList>
    </citation>
    <scope>NUCLEOTIDE SEQUENCE</scope>
    <source>
        <strain evidence="3">B2012</strain>
    </source>
</reference>
<dbReference type="PANTHER" id="PTHR42760">
    <property type="entry name" value="SHORT-CHAIN DEHYDROGENASES/REDUCTASES FAMILY MEMBER"/>
    <property type="match status" value="1"/>
</dbReference>
<evidence type="ECO:0000256" key="2">
    <source>
        <dbReference type="ARBA" id="ARBA00023002"/>
    </source>
</evidence>
<dbReference type="Proteomes" id="UP000609531">
    <property type="component" value="Unassembled WGS sequence"/>
</dbReference>
<dbReference type="Pfam" id="PF13561">
    <property type="entry name" value="adh_short_C2"/>
    <property type="match status" value="1"/>
</dbReference>